<keyword evidence="15" id="KW-0539">Nucleus</keyword>
<dbReference type="SUPFAM" id="SSF46785">
    <property type="entry name" value="Winged helix' DNA-binding domain"/>
    <property type="match status" value="1"/>
</dbReference>
<evidence type="ECO:0000256" key="10">
    <source>
        <dbReference type="ARBA" id="ARBA00022833"/>
    </source>
</evidence>
<dbReference type="InterPro" id="IPR044876">
    <property type="entry name" value="HRDC_dom_sf"/>
</dbReference>
<dbReference type="InterPro" id="IPR014001">
    <property type="entry name" value="Helicase_ATP-bd"/>
</dbReference>
<dbReference type="PROSITE" id="PS51194">
    <property type="entry name" value="HELICASE_CTER"/>
    <property type="match status" value="1"/>
</dbReference>
<dbReference type="SMART" id="SM00487">
    <property type="entry name" value="DEXDc"/>
    <property type="match status" value="1"/>
</dbReference>
<evidence type="ECO:0000256" key="9">
    <source>
        <dbReference type="ARBA" id="ARBA00022806"/>
    </source>
</evidence>
<dbReference type="Pfam" id="PF00570">
    <property type="entry name" value="HRDC"/>
    <property type="match status" value="1"/>
</dbReference>
<keyword evidence="11" id="KW-0067">ATP-binding</keyword>
<dbReference type="PROSITE" id="PS50967">
    <property type="entry name" value="HRDC"/>
    <property type="match status" value="1"/>
</dbReference>
<evidence type="ECO:0000256" key="19">
    <source>
        <dbReference type="ARBA" id="ARBA00073450"/>
    </source>
</evidence>
<dbReference type="InterPro" id="IPR036388">
    <property type="entry name" value="WH-like_DNA-bd_sf"/>
</dbReference>
<evidence type="ECO:0000256" key="11">
    <source>
        <dbReference type="ARBA" id="ARBA00022840"/>
    </source>
</evidence>
<evidence type="ECO:0000256" key="5">
    <source>
        <dbReference type="ARBA" id="ARBA00022723"/>
    </source>
</evidence>
<keyword evidence="9" id="KW-0347">Helicase</keyword>
<keyword evidence="5" id="KW-0479">Metal-binding</keyword>
<keyword evidence="12" id="KW-0238">DNA-binding</keyword>
<dbReference type="InterPro" id="IPR001650">
    <property type="entry name" value="Helicase_C-like"/>
</dbReference>
<dbReference type="InterPro" id="IPR002121">
    <property type="entry name" value="HRDC_dom"/>
</dbReference>
<dbReference type="Proteomes" id="UP000265120">
    <property type="component" value="Chromosome 6"/>
</dbReference>
<feature type="domain" description="HRDC" evidence="21">
    <location>
        <begin position="1099"/>
        <end position="1179"/>
    </location>
</feature>
<dbReference type="Pfam" id="PF00271">
    <property type="entry name" value="Helicase_C"/>
    <property type="match status" value="1"/>
</dbReference>
<dbReference type="InterPro" id="IPR036390">
    <property type="entry name" value="WH_DNA-bd_sf"/>
</dbReference>
<dbReference type="Ensembl" id="ENSCSET00000021382.1">
    <property type="protein sequence ID" value="ENSCSEP00000021110.1"/>
    <property type="gene ID" value="ENSCSEG00000013483.1"/>
</dbReference>
<dbReference type="PANTHER" id="PTHR13710">
    <property type="entry name" value="DNA HELICASE RECQ FAMILY MEMBER"/>
    <property type="match status" value="1"/>
</dbReference>
<feature type="region of interest" description="Disordered" evidence="20">
    <location>
        <begin position="393"/>
        <end position="529"/>
    </location>
</feature>
<dbReference type="SMART" id="SM00956">
    <property type="entry name" value="RQC"/>
    <property type="match status" value="1"/>
</dbReference>
<feature type="compositionally biased region" description="Acidic residues" evidence="20">
    <location>
        <begin position="446"/>
        <end position="463"/>
    </location>
</feature>
<comment type="similarity">
    <text evidence="3">Belongs to the helicase family. RecQ subfamily.</text>
</comment>
<keyword evidence="8" id="KW-0378">Hydrolase</keyword>
<dbReference type="GO" id="GO:0005694">
    <property type="term" value="C:chromosome"/>
    <property type="evidence" value="ECO:0007669"/>
    <property type="project" value="TreeGrafter"/>
</dbReference>
<feature type="compositionally biased region" description="Polar residues" evidence="20">
    <location>
        <begin position="393"/>
        <end position="424"/>
    </location>
</feature>
<protein>
    <recommendedName>
        <fullName evidence="19">RecQ-like DNA helicase BLM</fullName>
        <ecNumber evidence="17">5.6.2.4</ecNumber>
    </recommendedName>
    <alternativeName>
        <fullName evidence="18">DNA 3'-5' helicase BLM</fullName>
    </alternativeName>
</protein>
<dbReference type="GO" id="GO:0007281">
    <property type="term" value="P:germ cell development"/>
    <property type="evidence" value="ECO:0007669"/>
    <property type="project" value="Ensembl"/>
</dbReference>
<dbReference type="GeneID" id="103379453"/>
<evidence type="ECO:0000259" key="22">
    <source>
        <dbReference type="PROSITE" id="PS51192"/>
    </source>
</evidence>
<dbReference type="Pfam" id="PF08072">
    <property type="entry name" value="BDHCT"/>
    <property type="match status" value="1"/>
</dbReference>
<dbReference type="GO" id="GO:0000723">
    <property type="term" value="P:telomere maintenance"/>
    <property type="evidence" value="ECO:0007669"/>
    <property type="project" value="TreeGrafter"/>
</dbReference>
<sequence>MSSKDKSNSISPAATTAPCASPVPDIKVTTAPPTDSQVSGGKNTSVDLDSSVGFPIDNWDDFDDFEIPAKTKNDSFGSEKSGNSTTQVSKAVDEKTEVTARGRLVTSSKNTTSKSDSEDLCQLEVNEDKNAASPGPSFDLDPEDLLGDSPVLPTRRRRSVAKVKSVVNESEDEGFNLVSEPSKEPREHKEKTESTVIELDNLSETEDDLDYIPPSPVSDGITPESSFVKTRSKPVEAVSGNSKVFSKGPTNSVAETSAPRSEVKTYDELFNVMESICCLVDSIPDHELIGLTCGSELLMKRALRKRIIAKGGDALFRKQQPDSTVISEPSVKHRCDASSILSHSSLFPTASKKPLHPQRSSVISLDYDSDHSDSLIDPEPFHTTTRTGKQHLENNIQSPSDHVSATPSFNFSKETSKPVNSSALFYSPKRDSNSPTTTAVLQEPEPGLDDFDFDDFDIDDFNDSDIPGYFDEAPPSSSASARNSISVSSARKDGGPRKSAWENKPTTPVSAPKPQISSPEPNYRNPAHDRFRAFNFPHSQEMMNIFHKRFGLHQFRFNQLEAINATLLGEDTFVLMPTGGGKSLCYQLPACLSSGVTVVVSPLKSLIVDQVQKLTTLAIPATSLSGDKSDSEAARIYMQLSRKDPNFKLLYVTPEKLSASNRLISALQNLYERGLLVRFVIDEAHCVSQWGHDFRPDYKKLHELRHKFPSVPMMALTATATPRVQKDILNQLNMSKPQVFTMSFNRTNLKYSVLPKKPKKVDEDCTNWIKKYYPRDSGIVYCLSRNDCDAMAESLQRAGILALSYHAGLKDSDREYVQSKWINQDGCQVICATIAFGMGIDKPDVRYVIHASLPKSVEGYYQESGRAGRDGEISHCILFYSYSDVHRIKRIIGMDREGDQHTKSTHYNNLHSMVHFCENMMECRRIQLLAYFGELKFRRSFCKDHPDVSCDNCSKPNQYKIRDVTEDVKNIVRFVQDKCEKVGGRFNRSAQQTRLTLNMLVDIFLGSKTAKIQTGLFGMGGAYSRHNADRLFKKLVLDNILVEDLYITINSQAVAYISAGAKAMNVLSGHMQVEFYETESASSVRKQKAAVAKNVSQREEKVEECLKELTDLCKQLGKAFGLHYFNIFSTATLKKIAEKLSSDPGVLLQIDGVTEDKLEKYGGEVIQVLQKYSQWQLLEEKPDGDGWIDTTRGRANIDYDDDEEDADASSYFRDQREQGQGQKRKKAPFFNYSKKRKGQGYNGNKSWSSSGSRGGSKAAGRGSRGSAAGDAGVRRPGLMSAPIPQNNNRPFLKPAFSHVR</sequence>
<dbReference type="OMA" id="DEDCMSW"/>
<dbReference type="Gene3D" id="1.10.10.10">
    <property type="entry name" value="Winged helix-like DNA-binding domain superfamily/Winged helix DNA-binding domain"/>
    <property type="match status" value="1"/>
</dbReference>
<feature type="region of interest" description="Disordered" evidence="20">
    <location>
        <begin position="1183"/>
        <end position="1300"/>
    </location>
</feature>
<dbReference type="InterPro" id="IPR032437">
    <property type="entry name" value="BLM_N"/>
</dbReference>
<evidence type="ECO:0000256" key="12">
    <source>
        <dbReference type="ARBA" id="ARBA00023125"/>
    </source>
</evidence>
<dbReference type="GO" id="GO:0016818">
    <property type="term" value="F:hydrolase activity, acting on acid anhydrides, in phosphorus-containing anhydrides"/>
    <property type="evidence" value="ECO:0007669"/>
    <property type="project" value="InterPro"/>
</dbReference>
<dbReference type="InterPro" id="IPR032284">
    <property type="entry name" value="RecQ_Zn-bd"/>
</dbReference>
<proteinExistence type="inferred from homology"/>
<dbReference type="GeneTree" id="ENSGT00940000156800"/>
<accession>A0A3P8W972</accession>
<feature type="domain" description="Helicase C-terminal" evidence="23">
    <location>
        <begin position="768"/>
        <end position="911"/>
    </location>
</feature>
<keyword evidence="6" id="KW-0547">Nucleotide-binding</keyword>
<dbReference type="GO" id="GO:0005524">
    <property type="term" value="F:ATP binding"/>
    <property type="evidence" value="ECO:0007669"/>
    <property type="project" value="UniProtKB-KW"/>
</dbReference>
<evidence type="ECO:0000259" key="21">
    <source>
        <dbReference type="PROSITE" id="PS50967"/>
    </source>
</evidence>
<evidence type="ECO:0000256" key="4">
    <source>
        <dbReference type="ARBA" id="ARBA00022705"/>
    </source>
</evidence>
<evidence type="ECO:0000256" key="15">
    <source>
        <dbReference type="ARBA" id="ARBA00023242"/>
    </source>
</evidence>
<evidence type="ECO:0000256" key="14">
    <source>
        <dbReference type="ARBA" id="ARBA00023235"/>
    </source>
</evidence>
<dbReference type="Pfam" id="PF00270">
    <property type="entry name" value="DEAD"/>
    <property type="match status" value="1"/>
</dbReference>
<dbReference type="GO" id="GO:0006260">
    <property type="term" value="P:DNA replication"/>
    <property type="evidence" value="ECO:0007669"/>
    <property type="project" value="UniProtKB-KW"/>
</dbReference>
<evidence type="ECO:0000256" key="17">
    <source>
        <dbReference type="ARBA" id="ARBA00034808"/>
    </source>
</evidence>
<dbReference type="GO" id="GO:0046872">
    <property type="term" value="F:metal ion binding"/>
    <property type="evidence" value="ECO:0007669"/>
    <property type="project" value="UniProtKB-KW"/>
</dbReference>
<comment type="cofactor">
    <cofactor evidence="1">
        <name>Zn(2+)</name>
        <dbReference type="ChEBI" id="CHEBI:29105"/>
    </cofactor>
</comment>
<dbReference type="KEGG" id="csem:103379453"/>
<feature type="compositionally biased region" description="Basic and acidic residues" evidence="20">
    <location>
        <begin position="91"/>
        <end position="100"/>
    </location>
</feature>
<dbReference type="InterPro" id="IPR018982">
    <property type="entry name" value="RQC_domain"/>
</dbReference>
<dbReference type="FunFam" id="3.40.50.300:FF:000537">
    <property type="entry name" value="Bloom syndrome RecQ-like helicase"/>
    <property type="match status" value="1"/>
</dbReference>
<feature type="compositionally biased region" description="Low complexity" evidence="20">
    <location>
        <begin position="11"/>
        <end position="24"/>
    </location>
</feature>
<evidence type="ECO:0000256" key="16">
    <source>
        <dbReference type="ARBA" id="ARBA00034617"/>
    </source>
</evidence>
<organism evidence="24 25">
    <name type="scientific">Cynoglossus semilaevis</name>
    <name type="common">Tongue sole</name>
    <dbReference type="NCBI Taxonomy" id="244447"/>
    <lineage>
        <taxon>Eukaryota</taxon>
        <taxon>Metazoa</taxon>
        <taxon>Chordata</taxon>
        <taxon>Craniata</taxon>
        <taxon>Vertebrata</taxon>
        <taxon>Euteleostomi</taxon>
        <taxon>Actinopterygii</taxon>
        <taxon>Neopterygii</taxon>
        <taxon>Teleostei</taxon>
        <taxon>Neoteleostei</taxon>
        <taxon>Acanthomorphata</taxon>
        <taxon>Carangaria</taxon>
        <taxon>Pleuronectiformes</taxon>
        <taxon>Pleuronectoidei</taxon>
        <taxon>Cynoglossidae</taxon>
        <taxon>Cynoglossinae</taxon>
        <taxon>Cynoglossus</taxon>
    </lineage>
</organism>
<dbReference type="NCBIfam" id="TIGR00614">
    <property type="entry name" value="recQ_fam"/>
    <property type="match status" value="1"/>
</dbReference>
<dbReference type="PANTHER" id="PTHR13710:SF153">
    <property type="entry name" value="RECQ-LIKE DNA HELICASE BLM"/>
    <property type="match status" value="1"/>
</dbReference>
<dbReference type="FunFam" id="1.10.150.80:FF:000003">
    <property type="entry name" value="Bloom syndrome RecQ-like helicase"/>
    <property type="match status" value="1"/>
</dbReference>
<keyword evidence="10" id="KW-0862">Zinc</keyword>
<dbReference type="EC" id="5.6.2.4" evidence="17"/>
<dbReference type="Pfam" id="PF16124">
    <property type="entry name" value="RecQ_Zn_bind"/>
    <property type="match status" value="1"/>
</dbReference>
<dbReference type="GO" id="GO:0045950">
    <property type="term" value="P:negative regulation of mitotic recombination"/>
    <property type="evidence" value="ECO:0007669"/>
    <property type="project" value="Ensembl"/>
</dbReference>
<evidence type="ECO:0000313" key="25">
    <source>
        <dbReference type="Proteomes" id="UP000265120"/>
    </source>
</evidence>
<name>A0A3P8W972_CYNSE</name>
<dbReference type="Pfam" id="PF16202">
    <property type="entry name" value="BLM_N"/>
    <property type="match status" value="1"/>
</dbReference>
<dbReference type="CDD" id="cd18016">
    <property type="entry name" value="DEXHc_RecQ2_BLM"/>
    <property type="match status" value="1"/>
</dbReference>
<dbReference type="SMART" id="SM00341">
    <property type="entry name" value="HRDC"/>
    <property type="match status" value="1"/>
</dbReference>
<feature type="region of interest" description="Disordered" evidence="20">
    <location>
        <begin position="1"/>
        <end position="194"/>
    </location>
</feature>
<dbReference type="OrthoDB" id="10261556at2759"/>
<dbReference type="STRING" id="244447.ENSCSEP00000021128"/>
<reference evidence="24 25" key="1">
    <citation type="journal article" date="2014" name="Nat. Genet.">
        <title>Whole-genome sequence of a flatfish provides insights into ZW sex chromosome evolution and adaptation to a benthic lifestyle.</title>
        <authorList>
            <person name="Chen S."/>
            <person name="Zhang G."/>
            <person name="Shao C."/>
            <person name="Huang Q."/>
            <person name="Liu G."/>
            <person name="Zhang P."/>
            <person name="Song W."/>
            <person name="An N."/>
            <person name="Chalopin D."/>
            <person name="Volff J.N."/>
            <person name="Hong Y."/>
            <person name="Li Q."/>
            <person name="Sha Z."/>
            <person name="Zhou H."/>
            <person name="Xie M."/>
            <person name="Yu Q."/>
            <person name="Liu Y."/>
            <person name="Xiang H."/>
            <person name="Wang N."/>
            <person name="Wu K."/>
            <person name="Yang C."/>
            <person name="Zhou Q."/>
            <person name="Liao X."/>
            <person name="Yang L."/>
            <person name="Hu Q."/>
            <person name="Zhang J."/>
            <person name="Meng L."/>
            <person name="Jin L."/>
            <person name="Tian Y."/>
            <person name="Lian J."/>
            <person name="Yang J."/>
            <person name="Miao G."/>
            <person name="Liu S."/>
            <person name="Liang Z."/>
            <person name="Yan F."/>
            <person name="Li Y."/>
            <person name="Sun B."/>
            <person name="Zhang H."/>
            <person name="Zhang J."/>
            <person name="Zhu Y."/>
            <person name="Du M."/>
            <person name="Zhao Y."/>
            <person name="Schartl M."/>
            <person name="Tang Q."/>
            <person name="Wang J."/>
        </authorList>
    </citation>
    <scope>NUCLEOTIDE SEQUENCE</scope>
</reference>
<dbReference type="GO" id="GO:0000724">
    <property type="term" value="P:double-strand break repair via homologous recombination"/>
    <property type="evidence" value="ECO:0007669"/>
    <property type="project" value="TreeGrafter"/>
</dbReference>
<evidence type="ECO:0000256" key="2">
    <source>
        <dbReference type="ARBA" id="ARBA00004123"/>
    </source>
</evidence>
<dbReference type="GO" id="GO:0009378">
    <property type="term" value="F:four-way junction helicase activity"/>
    <property type="evidence" value="ECO:0007669"/>
    <property type="project" value="TreeGrafter"/>
</dbReference>
<dbReference type="GO" id="GO:0003677">
    <property type="term" value="F:DNA binding"/>
    <property type="evidence" value="ECO:0007669"/>
    <property type="project" value="UniProtKB-KW"/>
</dbReference>
<dbReference type="RefSeq" id="XP_024912183.1">
    <property type="nucleotide sequence ID" value="XM_025056415.1"/>
</dbReference>
<comment type="subcellular location">
    <subcellularLocation>
        <location evidence="2">Nucleus</location>
    </subcellularLocation>
</comment>
<dbReference type="Gene3D" id="1.10.150.80">
    <property type="entry name" value="HRDC domain"/>
    <property type="match status" value="1"/>
</dbReference>
<dbReference type="Pfam" id="PF09382">
    <property type="entry name" value="RQC"/>
    <property type="match status" value="1"/>
</dbReference>
<dbReference type="GO" id="GO:0005634">
    <property type="term" value="C:nucleus"/>
    <property type="evidence" value="ECO:0007669"/>
    <property type="project" value="UniProtKB-SubCell"/>
</dbReference>
<feature type="compositionally biased region" description="Polar residues" evidence="20">
    <location>
        <begin position="504"/>
        <end position="520"/>
    </location>
</feature>
<evidence type="ECO:0000256" key="13">
    <source>
        <dbReference type="ARBA" id="ARBA00023204"/>
    </source>
</evidence>
<evidence type="ECO:0000256" key="18">
    <source>
        <dbReference type="ARBA" id="ARBA00044542"/>
    </source>
</evidence>
<evidence type="ECO:0000256" key="1">
    <source>
        <dbReference type="ARBA" id="ARBA00001947"/>
    </source>
</evidence>
<dbReference type="GO" id="GO:0051321">
    <property type="term" value="P:meiotic cell cycle"/>
    <property type="evidence" value="ECO:0007669"/>
    <property type="project" value="Ensembl"/>
</dbReference>
<feature type="compositionally biased region" description="Low complexity" evidence="20">
    <location>
        <begin position="476"/>
        <end position="489"/>
    </location>
</feature>
<keyword evidence="14" id="KW-0413">Isomerase</keyword>
<evidence type="ECO:0000256" key="20">
    <source>
        <dbReference type="SAM" id="MobiDB-lite"/>
    </source>
</evidence>
<feature type="compositionally biased region" description="Low complexity" evidence="20">
    <location>
        <begin position="1246"/>
        <end position="1275"/>
    </location>
</feature>
<dbReference type="GO" id="GO:0043138">
    <property type="term" value="F:3'-5' DNA helicase activity"/>
    <property type="evidence" value="ECO:0007669"/>
    <property type="project" value="UniProtKB-EC"/>
</dbReference>
<dbReference type="Ensembl" id="ENSCSET00000021400.1">
    <property type="protein sequence ID" value="ENSCSEP00000021128.1"/>
    <property type="gene ID" value="ENSCSEG00000013483.1"/>
</dbReference>
<dbReference type="Gene3D" id="3.40.50.300">
    <property type="entry name" value="P-loop containing nucleotide triphosphate hydrolases"/>
    <property type="match status" value="2"/>
</dbReference>
<comment type="catalytic activity">
    <reaction evidence="16">
        <text>Couples ATP hydrolysis with the unwinding of duplex DNA by translocating in the 3'-5' direction.</text>
        <dbReference type="EC" id="5.6.2.4"/>
    </reaction>
</comment>
<evidence type="ECO:0000256" key="3">
    <source>
        <dbReference type="ARBA" id="ARBA00005446"/>
    </source>
</evidence>
<feature type="compositionally biased region" description="Basic and acidic residues" evidence="20">
    <location>
        <begin position="490"/>
        <end position="501"/>
    </location>
</feature>
<dbReference type="InterPro" id="IPR004589">
    <property type="entry name" value="DNA_helicase_ATP-dep_RecQ"/>
</dbReference>
<feature type="compositionally biased region" description="Polar residues" evidence="20">
    <location>
        <begin position="31"/>
        <end position="48"/>
    </location>
</feature>
<dbReference type="FunFam" id="3.40.50.300:FF:000340">
    <property type="entry name" value="Bloom syndrome, RecQ helicase"/>
    <property type="match status" value="1"/>
</dbReference>
<dbReference type="InterPro" id="IPR027417">
    <property type="entry name" value="P-loop_NTPase"/>
</dbReference>
<dbReference type="SUPFAM" id="SSF52540">
    <property type="entry name" value="P-loop containing nucleoside triphosphate hydrolases"/>
    <property type="match status" value="2"/>
</dbReference>
<keyword evidence="25" id="KW-1185">Reference proteome</keyword>
<dbReference type="InterPro" id="IPR010997">
    <property type="entry name" value="HRDC-like_sf"/>
</dbReference>
<feature type="compositionally biased region" description="Polar residues" evidence="20">
    <location>
        <begin position="74"/>
        <end position="89"/>
    </location>
</feature>
<feature type="compositionally biased region" description="Acidic residues" evidence="20">
    <location>
        <begin position="1198"/>
        <end position="1207"/>
    </location>
</feature>
<feature type="compositionally biased region" description="Basic and acidic residues" evidence="20">
    <location>
        <begin position="181"/>
        <end position="193"/>
    </location>
</feature>
<dbReference type="InterPro" id="IPR012532">
    <property type="entry name" value="BDHCT"/>
</dbReference>
<evidence type="ECO:0000259" key="23">
    <source>
        <dbReference type="PROSITE" id="PS51194"/>
    </source>
</evidence>
<feature type="region of interest" description="Disordered" evidence="20">
    <location>
        <begin position="206"/>
        <end position="226"/>
    </location>
</feature>
<keyword evidence="4" id="KW-0235">DNA replication</keyword>
<feature type="compositionally biased region" description="Basic residues" evidence="20">
    <location>
        <begin position="1222"/>
        <end position="1238"/>
    </location>
</feature>
<evidence type="ECO:0000256" key="7">
    <source>
        <dbReference type="ARBA" id="ARBA00022763"/>
    </source>
</evidence>
<dbReference type="PROSITE" id="PS51192">
    <property type="entry name" value="HELICASE_ATP_BIND_1"/>
    <property type="match status" value="1"/>
</dbReference>
<evidence type="ECO:0000313" key="24">
    <source>
        <dbReference type="Ensembl" id="ENSCSEP00000021110.1"/>
    </source>
</evidence>
<reference evidence="24" key="2">
    <citation type="submission" date="2025-05" db="UniProtKB">
        <authorList>
            <consortium name="Ensembl"/>
        </authorList>
    </citation>
    <scope>IDENTIFICATION</scope>
</reference>
<dbReference type="InterPro" id="IPR011545">
    <property type="entry name" value="DEAD/DEAH_box_helicase_dom"/>
</dbReference>
<dbReference type="GO" id="GO:0005737">
    <property type="term" value="C:cytoplasm"/>
    <property type="evidence" value="ECO:0007669"/>
    <property type="project" value="TreeGrafter"/>
</dbReference>
<dbReference type="CDD" id="cd18794">
    <property type="entry name" value="SF2_C_RecQ"/>
    <property type="match status" value="1"/>
</dbReference>
<dbReference type="SUPFAM" id="SSF47819">
    <property type="entry name" value="HRDC-like"/>
    <property type="match status" value="1"/>
</dbReference>
<keyword evidence="7" id="KW-0227">DNA damage</keyword>
<feature type="domain" description="Helicase ATP-binding" evidence="22">
    <location>
        <begin position="563"/>
        <end position="738"/>
    </location>
</feature>
<dbReference type="SMART" id="SM00490">
    <property type="entry name" value="HELICc"/>
    <property type="match status" value="1"/>
</dbReference>
<evidence type="ECO:0000256" key="8">
    <source>
        <dbReference type="ARBA" id="ARBA00022801"/>
    </source>
</evidence>
<evidence type="ECO:0000256" key="6">
    <source>
        <dbReference type="ARBA" id="ARBA00022741"/>
    </source>
</evidence>
<keyword evidence="13" id="KW-0234">DNA repair</keyword>